<dbReference type="InterPro" id="IPR016181">
    <property type="entry name" value="Acyl_CoA_acyltransferase"/>
</dbReference>
<dbReference type="Gene3D" id="3.40.630.30">
    <property type="match status" value="1"/>
</dbReference>
<dbReference type="EC" id="2.3.1.-" evidence="1"/>
<dbReference type="Proteomes" id="UP001592582">
    <property type="component" value="Unassembled WGS sequence"/>
</dbReference>
<dbReference type="SUPFAM" id="SSF55729">
    <property type="entry name" value="Acyl-CoA N-acyltransferases (Nat)"/>
    <property type="match status" value="1"/>
</dbReference>
<keyword evidence="1" id="KW-0012">Acyltransferase</keyword>
<dbReference type="GO" id="GO:0016746">
    <property type="term" value="F:acyltransferase activity"/>
    <property type="evidence" value="ECO:0007669"/>
    <property type="project" value="UniProtKB-KW"/>
</dbReference>
<evidence type="ECO:0000313" key="1">
    <source>
        <dbReference type="EMBL" id="MFC1409193.1"/>
    </source>
</evidence>
<gene>
    <name evidence="1" type="ORF">ACEZDG_07850</name>
</gene>
<sequence>MSSLSWRQAAKDDRVLLQDFACTEPQQKLQNGRKAPHARPWEWGVQAWFRDRQSALADAARYAKHGGRLLVATKDGHTGFAACVSLAHLTEPSIETPLRTQMGWDGPIWALKALAVHSNLQRQGISCEVYEYVFQEILKEENYSDTLVIARIHPSNLASEKAAERAGFGLINDLPQPDENRNWVSMLIDEA</sequence>
<comment type="caution">
    <text evidence="1">The sequence shown here is derived from an EMBL/GenBank/DDBJ whole genome shotgun (WGS) entry which is preliminary data.</text>
</comment>
<keyword evidence="1" id="KW-0808">Transferase</keyword>
<organism evidence="1 2">
    <name type="scientific">Streptacidiphilus alkalitolerans</name>
    <dbReference type="NCBI Taxonomy" id="3342712"/>
    <lineage>
        <taxon>Bacteria</taxon>
        <taxon>Bacillati</taxon>
        <taxon>Actinomycetota</taxon>
        <taxon>Actinomycetes</taxon>
        <taxon>Kitasatosporales</taxon>
        <taxon>Streptomycetaceae</taxon>
        <taxon>Streptacidiphilus</taxon>
    </lineage>
</organism>
<reference evidence="1 2" key="1">
    <citation type="submission" date="2024-09" db="EMBL/GenBank/DDBJ databases">
        <authorList>
            <person name="Lee S.D."/>
        </authorList>
    </citation>
    <scope>NUCLEOTIDE SEQUENCE [LARGE SCALE GENOMIC DNA]</scope>
    <source>
        <strain evidence="1 2">N1-1</strain>
    </source>
</reference>
<dbReference type="EMBL" id="JBHEZX010000003">
    <property type="protein sequence ID" value="MFC1409193.1"/>
    <property type="molecule type" value="Genomic_DNA"/>
</dbReference>
<keyword evidence="2" id="KW-1185">Reference proteome</keyword>
<name>A0ABV6V691_9ACTN</name>
<proteinExistence type="predicted"/>
<dbReference type="InterPro" id="IPR000182">
    <property type="entry name" value="GNAT_dom"/>
</dbReference>
<evidence type="ECO:0000313" key="2">
    <source>
        <dbReference type="Proteomes" id="UP001592582"/>
    </source>
</evidence>
<protein>
    <submittedName>
        <fullName evidence="1">GNAT family N-acetyltransferase</fullName>
        <ecNumber evidence="1">2.3.1.-</ecNumber>
    </submittedName>
</protein>
<dbReference type="Pfam" id="PF00583">
    <property type="entry name" value="Acetyltransf_1"/>
    <property type="match status" value="1"/>
</dbReference>
<accession>A0ABV6V691</accession>